<dbReference type="RefSeq" id="XP_009021595.1">
    <property type="nucleotide sequence ID" value="XM_009023347.1"/>
</dbReference>
<name>T1F9Z9_HELRO</name>
<evidence type="ECO:0000313" key="3">
    <source>
        <dbReference type="Proteomes" id="UP000015101"/>
    </source>
</evidence>
<keyword evidence="3" id="KW-1185">Reference proteome</keyword>
<evidence type="ECO:0000313" key="1">
    <source>
        <dbReference type="EMBL" id="ESO00161.1"/>
    </source>
</evidence>
<sequence length="552" mass="63401">MDIVSSGKRAAELQSERSSCVHLSEILNIGVCSNERQGYNIGVRRKIFESLKLSAIKNVSIRRIRCNKSEEGTTKTKPRLERTEGSFDEPLKGCSNKLNDRKFILSTDGFDCEANVNCNARATTAHVRTLLHVLTKKNVMMNMMTKTKLKVLKILGNFIYIYDKETFDMQWDYYSDFAASDSPASFLVLFITNDEVDDENDDEGFKNSSDFGGNKNKETFDMQKDVNVESYNMYQRYSSGHSTSQKISVKILLATGANKIKKEPRRLPMARGTKVIETWRDIKGNKTGFNSKALVWLHNRRRRKRRCPAKFSRNWKYRNKAINRINNGIYRTCDHEKQRAKMKVDHWESINIGVGNNIFEAIKLVLVVTSVQGIQQLTQSTQRKQTRNQLMFIVFFLDLGKQLHSRESIDETIGNVVESAPKLELKVNFLKTDYIKLLIKNYEIKRSLLMKRVDATNGLLDQLENEVELFTSYQNFMTNVDSSSVGPAHVETEPAVEAIQHYVEFLDKEKSKLLKDLEFDNAWLDGNEETISFLEDSLKMVTGEVSAIKSFI</sequence>
<dbReference type="EnsemblMetazoa" id="HelroT175981">
    <property type="protein sequence ID" value="HelroP175981"/>
    <property type="gene ID" value="HelroG175981"/>
</dbReference>
<dbReference type="AlphaFoldDB" id="T1F9Z9"/>
<protein>
    <submittedName>
        <fullName evidence="1 2">Uncharacterized protein</fullName>
    </submittedName>
</protein>
<evidence type="ECO:0000313" key="2">
    <source>
        <dbReference type="EnsemblMetazoa" id="HelroP175981"/>
    </source>
</evidence>
<reference evidence="3" key="1">
    <citation type="submission" date="2012-12" db="EMBL/GenBank/DDBJ databases">
        <authorList>
            <person name="Hellsten U."/>
            <person name="Grimwood J."/>
            <person name="Chapman J.A."/>
            <person name="Shapiro H."/>
            <person name="Aerts A."/>
            <person name="Otillar R.P."/>
            <person name="Terry A.Y."/>
            <person name="Boore J.L."/>
            <person name="Simakov O."/>
            <person name="Marletaz F."/>
            <person name="Cho S.-J."/>
            <person name="Edsinger-Gonzales E."/>
            <person name="Havlak P."/>
            <person name="Kuo D.-H."/>
            <person name="Larsson T."/>
            <person name="Lv J."/>
            <person name="Arendt D."/>
            <person name="Savage R."/>
            <person name="Osoegawa K."/>
            <person name="de Jong P."/>
            <person name="Lindberg D.R."/>
            <person name="Seaver E.C."/>
            <person name="Weisblat D.A."/>
            <person name="Putnam N.H."/>
            <person name="Grigoriev I.V."/>
            <person name="Rokhsar D.S."/>
        </authorList>
    </citation>
    <scope>NUCLEOTIDE SEQUENCE</scope>
</reference>
<organism evidence="2 3">
    <name type="scientific">Helobdella robusta</name>
    <name type="common">Californian leech</name>
    <dbReference type="NCBI Taxonomy" id="6412"/>
    <lineage>
        <taxon>Eukaryota</taxon>
        <taxon>Metazoa</taxon>
        <taxon>Spiralia</taxon>
        <taxon>Lophotrochozoa</taxon>
        <taxon>Annelida</taxon>
        <taxon>Clitellata</taxon>
        <taxon>Hirudinea</taxon>
        <taxon>Rhynchobdellida</taxon>
        <taxon>Glossiphoniidae</taxon>
        <taxon>Helobdella</taxon>
    </lineage>
</organism>
<dbReference type="InParanoid" id="T1F9Z9"/>
<dbReference type="HOGENOM" id="CLU_493713_0_0_1"/>
<dbReference type="Proteomes" id="UP000015101">
    <property type="component" value="Unassembled WGS sequence"/>
</dbReference>
<dbReference type="EMBL" id="AMQM01005501">
    <property type="status" value="NOT_ANNOTATED_CDS"/>
    <property type="molecule type" value="Genomic_DNA"/>
</dbReference>
<dbReference type="GeneID" id="20205648"/>
<accession>T1F9Z9</accession>
<proteinExistence type="predicted"/>
<dbReference type="KEGG" id="hro:HELRODRAFT_175981"/>
<dbReference type="CTD" id="20205648"/>
<gene>
    <name evidence="2" type="primary">20205648</name>
    <name evidence="1" type="ORF">HELRODRAFT_175981</name>
</gene>
<reference evidence="2" key="3">
    <citation type="submission" date="2015-06" db="UniProtKB">
        <authorList>
            <consortium name="EnsemblMetazoa"/>
        </authorList>
    </citation>
    <scope>IDENTIFICATION</scope>
</reference>
<dbReference type="EMBL" id="KB096983">
    <property type="protein sequence ID" value="ESO00161.1"/>
    <property type="molecule type" value="Genomic_DNA"/>
</dbReference>
<reference evidence="1 3" key="2">
    <citation type="journal article" date="2013" name="Nature">
        <title>Insights into bilaterian evolution from three spiralian genomes.</title>
        <authorList>
            <person name="Simakov O."/>
            <person name="Marletaz F."/>
            <person name="Cho S.J."/>
            <person name="Edsinger-Gonzales E."/>
            <person name="Havlak P."/>
            <person name="Hellsten U."/>
            <person name="Kuo D.H."/>
            <person name="Larsson T."/>
            <person name="Lv J."/>
            <person name="Arendt D."/>
            <person name="Savage R."/>
            <person name="Osoegawa K."/>
            <person name="de Jong P."/>
            <person name="Grimwood J."/>
            <person name="Chapman J.A."/>
            <person name="Shapiro H."/>
            <person name="Aerts A."/>
            <person name="Otillar R.P."/>
            <person name="Terry A.Y."/>
            <person name="Boore J.L."/>
            <person name="Grigoriev I.V."/>
            <person name="Lindberg D.R."/>
            <person name="Seaver E.C."/>
            <person name="Weisblat D.A."/>
            <person name="Putnam N.H."/>
            <person name="Rokhsar D.S."/>
        </authorList>
    </citation>
    <scope>NUCLEOTIDE SEQUENCE</scope>
</reference>